<sequence>MSLTFKRRHVATDTILLCRRRYGRYALTWRDSEELAAWIGIMPSACSSGDEKRLGGRTRRGNAKPPHFW</sequence>
<keyword evidence="4" id="KW-1185">Reference proteome</keyword>
<dbReference type="AlphaFoldDB" id="A0A7W6H8S4"/>
<dbReference type="GO" id="GO:0006313">
    <property type="term" value="P:DNA transposition"/>
    <property type="evidence" value="ECO:0007669"/>
    <property type="project" value="InterPro"/>
</dbReference>
<comment type="caution">
    <text evidence="3">The sequence shown here is derived from an EMBL/GenBank/DDBJ whole genome shotgun (WGS) entry which is preliminary data.</text>
</comment>
<evidence type="ECO:0000259" key="2">
    <source>
        <dbReference type="Pfam" id="PF02371"/>
    </source>
</evidence>
<dbReference type="InterPro" id="IPR003346">
    <property type="entry name" value="Transposase_20"/>
</dbReference>
<dbReference type="RefSeq" id="WP_210291934.1">
    <property type="nucleotide sequence ID" value="NZ_JACIEK010000025.1"/>
</dbReference>
<proteinExistence type="predicted"/>
<accession>A0A7W6H8S4</accession>
<feature type="domain" description="Transposase IS116/IS110/IS902 C-terminal" evidence="2">
    <location>
        <begin position="29"/>
        <end position="63"/>
    </location>
</feature>
<evidence type="ECO:0000313" key="4">
    <source>
        <dbReference type="Proteomes" id="UP000542776"/>
    </source>
</evidence>
<reference evidence="3 4" key="1">
    <citation type="submission" date="2020-08" db="EMBL/GenBank/DDBJ databases">
        <title>Genomic Encyclopedia of Type Strains, Phase IV (KMG-IV): sequencing the most valuable type-strain genomes for metagenomic binning, comparative biology and taxonomic classification.</title>
        <authorList>
            <person name="Goeker M."/>
        </authorList>
    </citation>
    <scope>NUCLEOTIDE SEQUENCE [LARGE SCALE GENOMIC DNA]</scope>
    <source>
        <strain evidence="3 4">DSM 102238</strain>
    </source>
</reference>
<dbReference type="EMBL" id="JACIEK010000025">
    <property type="protein sequence ID" value="MBB4000642.1"/>
    <property type="molecule type" value="Genomic_DNA"/>
</dbReference>
<dbReference type="GO" id="GO:0003677">
    <property type="term" value="F:DNA binding"/>
    <property type="evidence" value="ECO:0007669"/>
    <property type="project" value="InterPro"/>
</dbReference>
<name>A0A7W6H8S4_9HYPH</name>
<organism evidence="3 4">
    <name type="scientific">Aureimonas pseudogalii</name>
    <dbReference type="NCBI Taxonomy" id="1744844"/>
    <lineage>
        <taxon>Bacteria</taxon>
        <taxon>Pseudomonadati</taxon>
        <taxon>Pseudomonadota</taxon>
        <taxon>Alphaproteobacteria</taxon>
        <taxon>Hyphomicrobiales</taxon>
        <taxon>Aurantimonadaceae</taxon>
        <taxon>Aureimonas</taxon>
    </lineage>
</organism>
<evidence type="ECO:0000313" key="3">
    <source>
        <dbReference type="EMBL" id="MBB4000642.1"/>
    </source>
</evidence>
<dbReference type="Pfam" id="PF02371">
    <property type="entry name" value="Transposase_20"/>
    <property type="match status" value="1"/>
</dbReference>
<evidence type="ECO:0000256" key="1">
    <source>
        <dbReference type="SAM" id="MobiDB-lite"/>
    </source>
</evidence>
<gene>
    <name evidence="3" type="ORF">GGR04_004522</name>
</gene>
<dbReference type="GO" id="GO:0004803">
    <property type="term" value="F:transposase activity"/>
    <property type="evidence" value="ECO:0007669"/>
    <property type="project" value="InterPro"/>
</dbReference>
<feature type="region of interest" description="Disordered" evidence="1">
    <location>
        <begin position="48"/>
        <end position="69"/>
    </location>
</feature>
<protein>
    <submittedName>
        <fullName evidence="3">Transposase</fullName>
    </submittedName>
</protein>
<dbReference type="Proteomes" id="UP000542776">
    <property type="component" value="Unassembled WGS sequence"/>
</dbReference>